<keyword evidence="2" id="KW-0067">ATP-binding</keyword>
<keyword evidence="4" id="KW-1185">Reference proteome</keyword>
<keyword evidence="1" id="KW-0547">Nucleotide-binding</keyword>
<protein>
    <submittedName>
        <fullName evidence="3">Uncharacterized protein</fullName>
    </submittedName>
</protein>
<dbReference type="InterPro" id="IPR005654">
    <property type="entry name" value="ATPase_AFG1-like"/>
</dbReference>
<dbReference type="EMBL" id="KN881617">
    <property type="protein sequence ID" value="KIY53451.1"/>
    <property type="molecule type" value="Genomic_DNA"/>
</dbReference>
<dbReference type="PANTHER" id="PTHR12169">
    <property type="entry name" value="ATPASE N2B"/>
    <property type="match status" value="1"/>
</dbReference>
<reference evidence="3 4" key="1">
    <citation type="journal article" date="2015" name="Fungal Genet. Biol.">
        <title>Evolution of novel wood decay mechanisms in Agaricales revealed by the genome sequences of Fistulina hepatica and Cylindrobasidium torrendii.</title>
        <authorList>
            <person name="Floudas D."/>
            <person name="Held B.W."/>
            <person name="Riley R."/>
            <person name="Nagy L.G."/>
            <person name="Koehler G."/>
            <person name="Ransdell A.S."/>
            <person name="Younus H."/>
            <person name="Chow J."/>
            <person name="Chiniquy J."/>
            <person name="Lipzen A."/>
            <person name="Tritt A."/>
            <person name="Sun H."/>
            <person name="Haridas S."/>
            <person name="LaButti K."/>
            <person name="Ohm R.A."/>
            <person name="Kues U."/>
            <person name="Blanchette R.A."/>
            <person name="Grigoriev I.V."/>
            <person name="Minto R.E."/>
            <person name="Hibbett D.S."/>
        </authorList>
    </citation>
    <scope>NUCLEOTIDE SEQUENCE [LARGE SCALE GENOMIC DNA]</scope>
    <source>
        <strain evidence="3 4">ATCC 64428</strain>
    </source>
</reference>
<sequence>MSAILSVWSEEISRNGNDRRHPTQLRVLAKARFKAHRAVSRARRICSATGGPRAVLKGQTGLARVKSYTEELADLNTPTVRMVARRTSSSLLLKRDLRCGKNFLVDMFYDSVPILYKARKHYGQPVFQARCPVLDMRSDVDWRSVKAAASVSERRTWCGPAGKSRFNALVRDLTYGHDIESEARDQALTVFGRTLRVPWACEAVGARKDPFADLCQKMSAKNEPQRFISLIIDPLHEARCGLICIADGASQDIFFPDSKDSGSEDVDVLMAGSVLN</sequence>
<accession>A0A0D7AQ56</accession>
<dbReference type="GO" id="GO:0005524">
    <property type="term" value="F:ATP binding"/>
    <property type="evidence" value="ECO:0007669"/>
    <property type="project" value="UniProtKB-KW"/>
</dbReference>
<dbReference type="GO" id="GO:0016887">
    <property type="term" value="F:ATP hydrolysis activity"/>
    <property type="evidence" value="ECO:0007669"/>
    <property type="project" value="InterPro"/>
</dbReference>
<evidence type="ECO:0000313" key="4">
    <source>
        <dbReference type="Proteomes" id="UP000054144"/>
    </source>
</evidence>
<dbReference type="GO" id="GO:0005739">
    <property type="term" value="C:mitochondrion"/>
    <property type="evidence" value="ECO:0007669"/>
    <property type="project" value="TreeGrafter"/>
</dbReference>
<dbReference type="AlphaFoldDB" id="A0A0D7AQ56"/>
<name>A0A0D7AQ56_9AGAR</name>
<proteinExistence type="predicted"/>
<organism evidence="3 4">
    <name type="scientific">Fistulina hepatica ATCC 64428</name>
    <dbReference type="NCBI Taxonomy" id="1128425"/>
    <lineage>
        <taxon>Eukaryota</taxon>
        <taxon>Fungi</taxon>
        <taxon>Dikarya</taxon>
        <taxon>Basidiomycota</taxon>
        <taxon>Agaricomycotina</taxon>
        <taxon>Agaricomycetes</taxon>
        <taxon>Agaricomycetidae</taxon>
        <taxon>Agaricales</taxon>
        <taxon>Fistulinaceae</taxon>
        <taxon>Fistulina</taxon>
    </lineage>
</organism>
<evidence type="ECO:0000256" key="1">
    <source>
        <dbReference type="ARBA" id="ARBA00022741"/>
    </source>
</evidence>
<dbReference type="OrthoDB" id="2193432at2759"/>
<evidence type="ECO:0000313" key="3">
    <source>
        <dbReference type="EMBL" id="KIY53451.1"/>
    </source>
</evidence>
<evidence type="ECO:0000256" key="2">
    <source>
        <dbReference type="ARBA" id="ARBA00022840"/>
    </source>
</evidence>
<dbReference type="PANTHER" id="PTHR12169:SF6">
    <property type="entry name" value="AFG1-LIKE ATPASE"/>
    <property type="match status" value="1"/>
</dbReference>
<gene>
    <name evidence="3" type="ORF">FISHEDRAFT_55186</name>
</gene>
<dbReference type="Proteomes" id="UP000054144">
    <property type="component" value="Unassembled WGS sequence"/>
</dbReference>